<reference evidence="4" key="3">
    <citation type="submission" date="2015-06" db="UniProtKB">
        <authorList>
            <consortium name="EnsemblProtists"/>
        </authorList>
    </citation>
    <scope>IDENTIFICATION</scope>
</reference>
<dbReference type="AlphaFoldDB" id="L1JLR1"/>
<sequence length="529" mass="59147">MQEERIMQSLERLEKLHGSLERQDSMTSFMLDAIDVLTLSVSAEASEHDDLPQCTCGIILSGCSIGCIMDGSPAMECGAVSVGDVIVKVDGQEVSSQNIEEAMKGCDLPGSLVWLTVRKRDGLTNDALMHRVRVGDMFQRTVMVQALARLQKAAEEGDMKAVSATAAEVHRCWQKNSQESLRSQGELLENLRKVGHGLKNWLIDWKKELETMRLQWRDAFYENGVMANDLVRFGNKALEKSKHESAEKAETTERVLSNTKVPDVGFFNESPTNQSPSISVENPKLFNELPTNQSPSISVENPKLFNELPTNQSPSISVENPKHVQKTTPSERNNDSLHSNESSRKIFNDDKKIGARAREKREKRQISDPLTQFEEANANLMESVLENEILGVILAADIDIFTERAKVVDIMPGSLISNQRQLCVGDLIVSIDGEKIISVDHAEYCLKQVLGSRKKAILDIDRKGVFHQVDIDARGHNSKHAILLPDKEDEQWEADAGSYDHSPSEKSSEFMSKKQLLEVFKSKEYLLEG</sequence>
<dbReference type="InterPro" id="IPR036034">
    <property type="entry name" value="PDZ_sf"/>
</dbReference>
<evidence type="ECO:0000256" key="1">
    <source>
        <dbReference type="SAM" id="MobiDB-lite"/>
    </source>
</evidence>
<dbReference type="Pfam" id="PF17820">
    <property type="entry name" value="PDZ_6"/>
    <property type="match status" value="1"/>
</dbReference>
<keyword evidence="5" id="KW-1185">Reference proteome</keyword>
<dbReference type="RefSeq" id="XP_005836109.1">
    <property type="nucleotide sequence ID" value="XM_005836052.1"/>
</dbReference>
<dbReference type="Proteomes" id="UP000011087">
    <property type="component" value="Unassembled WGS sequence"/>
</dbReference>
<dbReference type="Gene3D" id="2.30.42.10">
    <property type="match status" value="2"/>
</dbReference>
<gene>
    <name evidence="3" type="ORF">GUITHDRAFT_162252</name>
</gene>
<feature type="region of interest" description="Disordered" evidence="1">
    <location>
        <begin position="492"/>
        <end position="511"/>
    </location>
</feature>
<dbReference type="PaxDb" id="55529-EKX49129"/>
<dbReference type="HOGENOM" id="CLU_515319_0_0_1"/>
<feature type="domain" description="PDZ" evidence="2">
    <location>
        <begin position="40"/>
        <end position="121"/>
    </location>
</feature>
<dbReference type="InterPro" id="IPR001478">
    <property type="entry name" value="PDZ"/>
</dbReference>
<dbReference type="InterPro" id="IPR041489">
    <property type="entry name" value="PDZ_6"/>
</dbReference>
<organism evidence="3">
    <name type="scientific">Guillardia theta (strain CCMP2712)</name>
    <name type="common">Cryptophyte</name>
    <dbReference type="NCBI Taxonomy" id="905079"/>
    <lineage>
        <taxon>Eukaryota</taxon>
        <taxon>Cryptophyceae</taxon>
        <taxon>Pyrenomonadales</taxon>
        <taxon>Geminigeraceae</taxon>
        <taxon>Guillardia</taxon>
    </lineage>
</organism>
<name>L1JLR1_GUITC</name>
<feature type="compositionally biased region" description="Basic and acidic residues" evidence="1">
    <location>
        <begin position="502"/>
        <end position="511"/>
    </location>
</feature>
<reference evidence="5" key="2">
    <citation type="submission" date="2012-11" db="EMBL/GenBank/DDBJ databases">
        <authorList>
            <person name="Kuo A."/>
            <person name="Curtis B.A."/>
            <person name="Tanifuji G."/>
            <person name="Burki F."/>
            <person name="Gruber A."/>
            <person name="Irimia M."/>
            <person name="Maruyama S."/>
            <person name="Arias M.C."/>
            <person name="Ball S.G."/>
            <person name="Gile G.H."/>
            <person name="Hirakawa Y."/>
            <person name="Hopkins J.F."/>
            <person name="Rensing S.A."/>
            <person name="Schmutz J."/>
            <person name="Symeonidi A."/>
            <person name="Elias M."/>
            <person name="Eveleigh R.J."/>
            <person name="Herman E.K."/>
            <person name="Klute M.J."/>
            <person name="Nakayama T."/>
            <person name="Obornik M."/>
            <person name="Reyes-Prieto A."/>
            <person name="Armbrust E.V."/>
            <person name="Aves S.J."/>
            <person name="Beiko R.G."/>
            <person name="Coutinho P."/>
            <person name="Dacks J.B."/>
            <person name="Durnford D.G."/>
            <person name="Fast N.M."/>
            <person name="Green B.R."/>
            <person name="Grisdale C."/>
            <person name="Hempe F."/>
            <person name="Henrissat B."/>
            <person name="Hoppner M.P."/>
            <person name="Ishida K.-I."/>
            <person name="Kim E."/>
            <person name="Koreny L."/>
            <person name="Kroth P.G."/>
            <person name="Liu Y."/>
            <person name="Malik S.-B."/>
            <person name="Maier U.G."/>
            <person name="McRose D."/>
            <person name="Mock T."/>
            <person name="Neilson J.A."/>
            <person name="Onodera N.T."/>
            <person name="Poole A.M."/>
            <person name="Pritham E.J."/>
            <person name="Richards T.A."/>
            <person name="Rocap G."/>
            <person name="Roy S.W."/>
            <person name="Sarai C."/>
            <person name="Schaack S."/>
            <person name="Shirato S."/>
            <person name="Slamovits C.H."/>
            <person name="Spencer D.F."/>
            <person name="Suzuki S."/>
            <person name="Worden A.Z."/>
            <person name="Zauner S."/>
            <person name="Barry K."/>
            <person name="Bell C."/>
            <person name="Bharti A.K."/>
            <person name="Crow J.A."/>
            <person name="Grimwood J."/>
            <person name="Kramer R."/>
            <person name="Lindquist E."/>
            <person name="Lucas S."/>
            <person name="Salamov A."/>
            <person name="McFadden G.I."/>
            <person name="Lane C.E."/>
            <person name="Keeling P.J."/>
            <person name="Gray M.W."/>
            <person name="Grigoriev I.V."/>
            <person name="Archibald J.M."/>
        </authorList>
    </citation>
    <scope>NUCLEOTIDE SEQUENCE</scope>
    <source>
        <strain evidence="5">CCMP2712</strain>
    </source>
</reference>
<feature type="compositionally biased region" description="Polar residues" evidence="1">
    <location>
        <begin position="326"/>
        <end position="340"/>
    </location>
</feature>
<reference evidence="3 5" key="1">
    <citation type="journal article" date="2012" name="Nature">
        <title>Algal genomes reveal evolutionary mosaicism and the fate of nucleomorphs.</title>
        <authorList>
            <consortium name="DOE Joint Genome Institute"/>
            <person name="Curtis B.A."/>
            <person name="Tanifuji G."/>
            <person name="Burki F."/>
            <person name="Gruber A."/>
            <person name="Irimia M."/>
            <person name="Maruyama S."/>
            <person name="Arias M.C."/>
            <person name="Ball S.G."/>
            <person name="Gile G.H."/>
            <person name="Hirakawa Y."/>
            <person name="Hopkins J.F."/>
            <person name="Kuo A."/>
            <person name="Rensing S.A."/>
            <person name="Schmutz J."/>
            <person name="Symeonidi A."/>
            <person name="Elias M."/>
            <person name="Eveleigh R.J."/>
            <person name="Herman E.K."/>
            <person name="Klute M.J."/>
            <person name="Nakayama T."/>
            <person name="Obornik M."/>
            <person name="Reyes-Prieto A."/>
            <person name="Armbrust E.V."/>
            <person name="Aves S.J."/>
            <person name="Beiko R.G."/>
            <person name="Coutinho P."/>
            <person name="Dacks J.B."/>
            <person name="Durnford D.G."/>
            <person name="Fast N.M."/>
            <person name="Green B.R."/>
            <person name="Grisdale C.J."/>
            <person name="Hempel F."/>
            <person name="Henrissat B."/>
            <person name="Hoppner M.P."/>
            <person name="Ishida K."/>
            <person name="Kim E."/>
            <person name="Koreny L."/>
            <person name="Kroth P.G."/>
            <person name="Liu Y."/>
            <person name="Malik S.B."/>
            <person name="Maier U.G."/>
            <person name="McRose D."/>
            <person name="Mock T."/>
            <person name="Neilson J.A."/>
            <person name="Onodera N.T."/>
            <person name="Poole A.M."/>
            <person name="Pritham E.J."/>
            <person name="Richards T.A."/>
            <person name="Rocap G."/>
            <person name="Roy S.W."/>
            <person name="Sarai C."/>
            <person name="Schaack S."/>
            <person name="Shirato S."/>
            <person name="Slamovits C.H."/>
            <person name="Spencer D.F."/>
            <person name="Suzuki S."/>
            <person name="Worden A.Z."/>
            <person name="Zauner S."/>
            <person name="Barry K."/>
            <person name="Bell C."/>
            <person name="Bharti A.K."/>
            <person name="Crow J.A."/>
            <person name="Grimwood J."/>
            <person name="Kramer R."/>
            <person name="Lindquist E."/>
            <person name="Lucas S."/>
            <person name="Salamov A."/>
            <person name="McFadden G.I."/>
            <person name="Lane C.E."/>
            <person name="Keeling P.J."/>
            <person name="Gray M.W."/>
            <person name="Grigoriev I.V."/>
            <person name="Archibald J.M."/>
        </authorList>
    </citation>
    <scope>NUCLEOTIDE SEQUENCE</scope>
    <source>
        <strain evidence="3 5">CCMP2712</strain>
    </source>
</reference>
<dbReference type="Pfam" id="PF00595">
    <property type="entry name" value="PDZ"/>
    <property type="match status" value="1"/>
</dbReference>
<evidence type="ECO:0000313" key="3">
    <source>
        <dbReference type="EMBL" id="EKX49129.1"/>
    </source>
</evidence>
<evidence type="ECO:0000313" key="5">
    <source>
        <dbReference type="Proteomes" id="UP000011087"/>
    </source>
</evidence>
<feature type="compositionally biased region" description="Polar residues" evidence="1">
    <location>
        <begin position="269"/>
        <end position="280"/>
    </location>
</feature>
<dbReference type="SUPFAM" id="SSF50156">
    <property type="entry name" value="PDZ domain-like"/>
    <property type="match status" value="2"/>
</dbReference>
<dbReference type="GeneID" id="17305800"/>
<proteinExistence type="predicted"/>
<dbReference type="OrthoDB" id="1293114at2759"/>
<accession>L1JLR1</accession>
<feature type="compositionally biased region" description="Basic and acidic residues" evidence="1">
    <location>
        <begin position="341"/>
        <end position="365"/>
    </location>
</feature>
<feature type="compositionally biased region" description="Polar residues" evidence="1">
    <location>
        <begin position="289"/>
        <end position="299"/>
    </location>
</feature>
<evidence type="ECO:0000313" key="4">
    <source>
        <dbReference type="EnsemblProtists" id="EKX49129"/>
    </source>
</evidence>
<evidence type="ECO:0000259" key="2">
    <source>
        <dbReference type="PROSITE" id="PS50106"/>
    </source>
</evidence>
<dbReference type="PROSITE" id="PS50106">
    <property type="entry name" value="PDZ"/>
    <property type="match status" value="2"/>
</dbReference>
<dbReference type="KEGG" id="gtt:GUITHDRAFT_162252"/>
<protein>
    <recommendedName>
        <fullName evidence="2">PDZ domain-containing protein</fullName>
    </recommendedName>
</protein>
<feature type="compositionally biased region" description="Polar residues" evidence="1">
    <location>
        <begin position="308"/>
        <end position="318"/>
    </location>
</feature>
<dbReference type="EMBL" id="JH992983">
    <property type="protein sequence ID" value="EKX49129.1"/>
    <property type="molecule type" value="Genomic_DNA"/>
</dbReference>
<dbReference type="EnsemblProtists" id="EKX49129">
    <property type="protein sequence ID" value="EKX49129"/>
    <property type="gene ID" value="GUITHDRAFT_162252"/>
</dbReference>
<dbReference type="SMART" id="SM00228">
    <property type="entry name" value="PDZ"/>
    <property type="match status" value="2"/>
</dbReference>
<feature type="region of interest" description="Disordered" evidence="1">
    <location>
        <begin position="262"/>
        <end position="365"/>
    </location>
</feature>
<feature type="domain" description="PDZ" evidence="2">
    <location>
        <begin position="377"/>
        <end position="443"/>
    </location>
</feature>